<evidence type="ECO:0000313" key="3">
    <source>
        <dbReference type="Proteomes" id="UP000548978"/>
    </source>
</evidence>
<dbReference type="InterPro" id="IPR025629">
    <property type="entry name" value="DUF4287"/>
</dbReference>
<dbReference type="InterPro" id="IPR043714">
    <property type="entry name" value="DUF5655"/>
</dbReference>
<dbReference type="Proteomes" id="UP000548978">
    <property type="component" value="Unassembled WGS sequence"/>
</dbReference>
<dbReference type="EMBL" id="JACIJB010000001">
    <property type="protein sequence ID" value="MBB5660012.1"/>
    <property type="molecule type" value="Genomic_DNA"/>
</dbReference>
<dbReference type="Pfam" id="PF14117">
    <property type="entry name" value="DUF4287"/>
    <property type="match status" value="1"/>
</dbReference>
<evidence type="ECO:0000259" key="1">
    <source>
        <dbReference type="Pfam" id="PF18899"/>
    </source>
</evidence>
<dbReference type="AlphaFoldDB" id="A0A7W9A226"/>
<gene>
    <name evidence="2" type="ORF">FHS65_000730</name>
</gene>
<dbReference type="OrthoDB" id="9809825at2"/>
<accession>A0A7W9A226</accession>
<sequence length="185" mass="19672">MADVDAATATMIANLEANTGKSLDQWIALARASGQAKHGQLVAWLKAEQGLTHGYANLVAHKTFASDAGSSGDDDLMATMFAGPKAAMKPAYDKAATFVQGLDSVEFAPKKGYVSLRRSKQFALLQPSTKDRLDVGLVLKGVEPAGRLEAAGSWNAMVTHRVRVSSVDEVDAELEGWLRQAWAAA</sequence>
<dbReference type="RefSeq" id="WP_123286078.1">
    <property type="nucleotide sequence ID" value="NZ_JACIJB010000001.1"/>
</dbReference>
<keyword evidence="3" id="KW-1185">Reference proteome</keyword>
<feature type="domain" description="DUF5655" evidence="1">
    <location>
        <begin position="78"/>
        <end position="182"/>
    </location>
</feature>
<name>A0A7W9A226_9CAUL</name>
<reference evidence="2 3" key="1">
    <citation type="submission" date="2020-08" db="EMBL/GenBank/DDBJ databases">
        <title>Genomic Encyclopedia of Type Strains, Phase IV (KMG-IV): sequencing the most valuable type-strain genomes for metagenomic binning, comparative biology and taxonomic classification.</title>
        <authorList>
            <person name="Goeker M."/>
        </authorList>
    </citation>
    <scope>NUCLEOTIDE SEQUENCE [LARGE SCALE GENOMIC DNA]</scope>
    <source>
        <strain evidence="2 3">DSM 24448</strain>
    </source>
</reference>
<comment type="caution">
    <text evidence="2">The sequence shown here is derived from an EMBL/GenBank/DDBJ whole genome shotgun (WGS) entry which is preliminary data.</text>
</comment>
<dbReference type="Pfam" id="PF18899">
    <property type="entry name" value="DUF5655"/>
    <property type="match status" value="1"/>
</dbReference>
<proteinExistence type="predicted"/>
<organism evidence="2 3">
    <name type="scientific">Brevundimonas halotolerans</name>
    <dbReference type="NCBI Taxonomy" id="69670"/>
    <lineage>
        <taxon>Bacteria</taxon>
        <taxon>Pseudomonadati</taxon>
        <taxon>Pseudomonadota</taxon>
        <taxon>Alphaproteobacteria</taxon>
        <taxon>Caulobacterales</taxon>
        <taxon>Caulobacteraceae</taxon>
        <taxon>Brevundimonas</taxon>
    </lineage>
</organism>
<protein>
    <recommendedName>
        <fullName evidence="1">DUF5655 domain-containing protein</fullName>
    </recommendedName>
</protein>
<evidence type="ECO:0000313" key="2">
    <source>
        <dbReference type="EMBL" id="MBB5660012.1"/>
    </source>
</evidence>